<dbReference type="InterPro" id="IPR009050">
    <property type="entry name" value="Globin-like_sf"/>
</dbReference>
<dbReference type="Gene3D" id="1.10.287.950">
    <property type="entry name" value="Methyl-accepting chemotaxis protein"/>
    <property type="match status" value="1"/>
</dbReference>
<evidence type="ECO:0000313" key="5">
    <source>
        <dbReference type="EMBL" id="PIO96442.1"/>
    </source>
</evidence>
<gene>
    <name evidence="5" type="ORF">CJ014_25370</name>
</gene>
<dbReference type="GO" id="GO:0007165">
    <property type="term" value="P:signal transduction"/>
    <property type="evidence" value="ECO:0007669"/>
    <property type="project" value="UniProtKB-KW"/>
</dbReference>
<dbReference type="GO" id="GO:0004888">
    <property type="term" value="F:transmembrane signaling receptor activity"/>
    <property type="evidence" value="ECO:0007669"/>
    <property type="project" value="InterPro"/>
</dbReference>
<dbReference type="GO" id="GO:0019825">
    <property type="term" value="F:oxygen binding"/>
    <property type="evidence" value="ECO:0007669"/>
    <property type="project" value="InterPro"/>
</dbReference>
<dbReference type="InterPro" id="IPR012292">
    <property type="entry name" value="Globin/Proto"/>
</dbReference>
<dbReference type="SUPFAM" id="SSF46458">
    <property type="entry name" value="Globin-like"/>
    <property type="match status" value="1"/>
</dbReference>
<evidence type="ECO:0000256" key="3">
    <source>
        <dbReference type="PROSITE-ProRule" id="PRU00284"/>
    </source>
</evidence>
<evidence type="ECO:0000313" key="6">
    <source>
        <dbReference type="Proteomes" id="UP000231070"/>
    </source>
</evidence>
<protein>
    <recommendedName>
        <fullName evidence="4">Methyl-accepting transducer domain-containing protein</fullName>
    </recommendedName>
</protein>
<proteinExistence type="inferred from homology"/>
<dbReference type="PANTHER" id="PTHR32089:SF112">
    <property type="entry name" value="LYSOZYME-LIKE PROTEIN-RELATED"/>
    <property type="match status" value="1"/>
</dbReference>
<dbReference type="SMART" id="SM00283">
    <property type="entry name" value="MA"/>
    <property type="match status" value="1"/>
</dbReference>
<keyword evidence="6" id="KW-1185">Reference proteome</keyword>
<dbReference type="EMBL" id="NQVN01000034">
    <property type="protein sequence ID" value="PIO96442.1"/>
    <property type="molecule type" value="Genomic_DNA"/>
</dbReference>
<dbReference type="InterPro" id="IPR039379">
    <property type="entry name" value="Protoglobin_sensor_dom"/>
</dbReference>
<dbReference type="GO" id="GO:0020037">
    <property type="term" value="F:heme binding"/>
    <property type="evidence" value="ECO:0007669"/>
    <property type="project" value="InterPro"/>
</dbReference>
<dbReference type="Proteomes" id="UP000231070">
    <property type="component" value="Unassembled WGS sequence"/>
</dbReference>
<feature type="domain" description="Methyl-accepting transducer" evidence="4">
    <location>
        <begin position="195"/>
        <end position="410"/>
    </location>
</feature>
<evidence type="ECO:0000259" key="4">
    <source>
        <dbReference type="PROSITE" id="PS50111"/>
    </source>
</evidence>
<dbReference type="InterPro" id="IPR004089">
    <property type="entry name" value="MCPsignal_dom"/>
</dbReference>
<dbReference type="PANTHER" id="PTHR32089">
    <property type="entry name" value="METHYL-ACCEPTING CHEMOTAXIS PROTEIN MCPB"/>
    <property type="match status" value="1"/>
</dbReference>
<comment type="caution">
    <text evidence="5">The sequence shown here is derived from an EMBL/GenBank/DDBJ whole genome shotgun (WGS) entry which is preliminary data.</text>
</comment>
<dbReference type="PROSITE" id="PS50111">
    <property type="entry name" value="CHEMOTAXIS_TRANSDUC_2"/>
    <property type="match status" value="1"/>
</dbReference>
<dbReference type="GO" id="GO:0006935">
    <property type="term" value="P:chemotaxis"/>
    <property type="evidence" value="ECO:0007669"/>
    <property type="project" value="InterPro"/>
</dbReference>
<dbReference type="Gene3D" id="1.10.490.10">
    <property type="entry name" value="Globins"/>
    <property type="match status" value="1"/>
</dbReference>
<dbReference type="SUPFAM" id="SSF58104">
    <property type="entry name" value="Methyl-accepting chemotaxis protein (MCP) signaling domain"/>
    <property type="match status" value="1"/>
</dbReference>
<dbReference type="PRINTS" id="PR00260">
    <property type="entry name" value="CHEMTRNSDUCR"/>
</dbReference>
<dbReference type="AlphaFoldDB" id="A0A2G9WQ57"/>
<dbReference type="Pfam" id="PF00015">
    <property type="entry name" value="MCPsignal"/>
    <property type="match status" value="1"/>
</dbReference>
<evidence type="ECO:0000256" key="1">
    <source>
        <dbReference type="ARBA" id="ARBA00023224"/>
    </source>
</evidence>
<dbReference type="Pfam" id="PF11563">
    <property type="entry name" value="Protoglobin"/>
    <property type="match status" value="1"/>
</dbReference>
<reference evidence="5 6" key="1">
    <citation type="submission" date="2017-08" db="EMBL/GenBank/DDBJ databases">
        <title>Pleomorphomonas carboxidotrophicus sp. nov., a new mesophilic hydrogenogenic carboxidotroph.</title>
        <authorList>
            <person name="Esquivel-Elizondo S."/>
            <person name="Krajmalnik-Brown R."/>
            <person name="Maldonado J."/>
        </authorList>
    </citation>
    <scope>NUCLEOTIDE SEQUENCE [LARGE SCALE GENOMIC DNA]</scope>
    <source>
        <strain evidence="5 6">SVCO-16</strain>
    </source>
</reference>
<accession>A0A2G9WQ57</accession>
<comment type="similarity">
    <text evidence="2">Belongs to the methyl-accepting chemotaxis (MCP) protein family.</text>
</comment>
<dbReference type="InterPro" id="IPR004090">
    <property type="entry name" value="Chemotax_Me-accpt_rcpt"/>
</dbReference>
<evidence type="ECO:0000256" key="2">
    <source>
        <dbReference type="ARBA" id="ARBA00029447"/>
    </source>
</evidence>
<dbReference type="InterPro" id="IPR044398">
    <property type="entry name" value="Globin-sensor_dom"/>
</dbReference>
<name>A0A2G9WQ57_9HYPH</name>
<organism evidence="5 6">
    <name type="scientific">Pleomorphomonas carboxyditropha</name>
    <dbReference type="NCBI Taxonomy" id="2023338"/>
    <lineage>
        <taxon>Bacteria</taxon>
        <taxon>Pseudomonadati</taxon>
        <taxon>Pseudomonadota</taxon>
        <taxon>Alphaproteobacteria</taxon>
        <taxon>Hyphomicrobiales</taxon>
        <taxon>Pleomorphomonadaceae</taxon>
        <taxon>Pleomorphomonas</taxon>
    </lineage>
</organism>
<sequence length="444" mass="46782">MAAWDDFQGHTKAYGIDEAACADIRAAWGILDRRMGDILDVFYKRWKQEPKLAALVEGRIDHLKKAQYEHWKRLFSARFDADYFQSVHRVGLAHVRIGLEPHWYIAGYNDVLQQVSVIMGRQARLSGARAARMIATVTKAVLLDMDIAVSVYGETLIQQIRDRQDRVQAAICDFDASINAMLGTLGRMTADLGANSGALETQAASVAGRCDSIRDSQEATGNGIATTAAATEELHASIGEIGRQAEASLSVSSKAVDGARRTAASVKGLADAVDKIGSVVELISSIAAQTNLLALNATIEAARAGEAGRGFAVVASEVKSLAAQTARATEEITGQIAAIQQATQQSVADISGITDTIEEVARIGTAIAAAVEQQSSATADIAGSAMGVSRSAEEIAVAIGEVVGESEKTTGSARHVSAISQELVEQAGVLKESVATFTAKVAQN</sequence>
<dbReference type="GO" id="GO:0016020">
    <property type="term" value="C:membrane"/>
    <property type="evidence" value="ECO:0007669"/>
    <property type="project" value="InterPro"/>
</dbReference>
<dbReference type="RefSeq" id="WP_100083309.1">
    <property type="nucleotide sequence ID" value="NZ_NQVN01000034.1"/>
</dbReference>
<keyword evidence="1 3" id="KW-0807">Transducer</keyword>
<dbReference type="CDD" id="cd01068">
    <property type="entry name" value="globin_sensor"/>
    <property type="match status" value="1"/>
</dbReference>